<evidence type="ECO:0000313" key="2">
    <source>
        <dbReference type="EMBL" id="ACL74461.1"/>
    </source>
</evidence>
<protein>
    <recommendedName>
        <fullName evidence="4">DUF4760 domain-containing protein</fullName>
    </recommendedName>
</protein>
<reference evidence="2 3" key="1">
    <citation type="submission" date="2009-01" db="EMBL/GenBank/DDBJ databases">
        <title>Complete sequence of Clostridium cellulolyticum H10.</title>
        <authorList>
            <consortium name="US DOE Joint Genome Institute"/>
            <person name="Lucas S."/>
            <person name="Copeland A."/>
            <person name="Lapidus A."/>
            <person name="Glavina del Rio T."/>
            <person name="Dalin E."/>
            <person name="Tice H."/>
            <person name="Bruce D."/>
            <person name="Goodwin L."/>
            <person name="Pitluck S."/>
            <person name="Chertkov O."/>
            <person name="Saunders E."/>
            <person name="Brettin T."/>
            <person name="Detter J.C."/>
            <person name="Han C."/>
            <person name="Larimer F."/>
            <person name="Land M."/>
            <person name="Hauser L."/>
            <person name="Kyrpides N."/>
            <person name="Ivanova N."/>
            <person name="Zhou J."/>
            <person name="Richardson P."/>
        </authorList>
    </citation>
    <scope>NUCLEOTIDE SEQUENCE [LARGE SCALE GENOMIC DNA]</scope>
    <source>
        <strain evidence="3">ATCC 35319 / DSM 5812 / JCM 6584 / H10</strain>
    </source>
</reference>
<dbReference type="HOGENOM" id="CLU_1394206_0_0_9"/>
<dbReference type="EMBL" id="CP001348">
    <property type="protein sequence ID" value="ACL74461.1"/>
    <property type="molecule type" value="Genomic_DNA"/>
</dbReference>
<dbReference type="Pfam" id="PF15956">
    <property type="entry name" value="DUF4760"/>
    <property type="match status" value="1"/>
</dbReference>
<proteinExistence type="predicted"/>
<keyword evidence="1" id="KW-0812">Transmembrane</keyword>
<keyword evidence="3" id="KW-1185">Reference proteome</keyword>
<feature type="transmembrane region" description="Helical" evidence="1">
    <location>
        <begin position="12"/>
        <end position="30"/>
    </location>
</feature>
<organism evidence="2 3">
    <name type="scientific">Ruminiclostridium cellulolyticum (strain ATCC 35319 / DSM 5812 / JCM 6584 / H10)</name>
    <name type="common">Clostridium cellulolyticum</name>
    <dbReference type="NCBI Taxonomy" id="394503"/>
    <lineage>
        <taxon>Bacteria</taxon>
        <taxon>Bacillati</taxon>
        <taxon>Bacillota</taxon>
        <taxon>Clostridia</taxon>
        <taxon>Eubacteriales</taxon>
        <taxon>Oscillospiraceae</taxon>
        <taxon>Ruminiclostridium</taxon>
    </lineage>
</organism>
<dbReference type="RefSeq" id="WP_012634527.1">
    <property type="nucleotide sequence ID" value="NC_011898.1"/>
</dbReference>
<evidence type="ECO:0008006" key="4">
    <source>
        <dbReference type="Google" id="ProtNLM"/>
    </source>
</evidence>
<keyword evidence="1" id="KW-1133">Transmembrane helix</keyword>
<evidence type="ECO:0000313" key="3">
    <source>
        <dbReference type="Proteomes" id="UP000001349"/>
    </source>
</evidence>
<gene>
    <name evidence="2" type="ordered locus">Ccel_0073</name>
</gene>
<sequence length="195" mass="22471">MTFYSCIKEILNWLYTLSGIAVTLTIFIGIKQVRHMQKDSADNLYRQSIDKAVEYITRFSEITLPALKDYQAKIANKNPKTWSKKSEYSFEVSDEERELLYKIDIIEIGKLGIFKIINELEILSIGVNTGMINDETVFGCIGKLFCEAVESTYDAICYFRVVENAGLFNNIEKLYKEWRPKFEDIISTITVDIGV</sequence>
<keyword evidence="1" id="KW-0472">Membrane</keyword>
<evidence type="ECO:0000256" key="1">
    <source>
        <dbReference type="SAM" id="Phobius"/>
    </source>
</evidence>
<dbReference type="KEGG" id="cce:Ccel_0073"/>
<name>B8I4A7_RUMCH</name>
<dbReference type="AlphaFoldDB" id="B8I4A7"/>
<dbReference type="Proteomes" id="UP000001349">
    <property type="component" value="Chromosome"/>
</dbReference>
<dbReference type="InterPro" id="IPR031876">
    <property type="entry name" value="DUF4760"/>
</dbReference>
<dbReference type="OrthoDB" id="2732498at2"/>
<accession>B8I4A7</accession>